<dbReference type="PANTHER" id="PTHR33365">
    <property type="entry name" value="YALI0B05434P"/>
    <property type="match status" value="1"/>
</dbReference>
<accession>A0A6A6FC42</accession>
<reference evidence="2" key="1">
    <citation type="journal article" date="2020" name="Stud. Mycol.">
        <title>101 Dothideomycetes genomes: a test case for predicting lifestyles and emergence of pathogens.</title>
        <authorList>
            <person name="Haridas S."/>
            <person name="Albert R."/>
            <person name="Binder M."/>
            <person name="Bloem J."/>
            <person name="Labutti K."/>
            <person name="Salamov A."/>
            <person name="Andreopoulos B."/>
            <person name="Baker S."/>
            <person name="Barry K."/>
            <person name="Bills G."/>
            <person name="Bluhm B."/>
            <person name="Cannon C."/>
            <person name="Castanera R."/>
            <person name="Culley D."/>
            <person name="Daum C."/>
            <person name="Ezra D."/>
            <person name="Gonzalez J."/>
            <person name="Henrissat B."/>
            <person name="Kuo A."/>
            <person name="Liang C."/>
            <person name="Lipzen A."/>
            <person name="Lutzoni F."/>
            <person name="Magnuson J."/>
            <person name="Mondo S."/>
            <person name="Nolan M."/>
            <person name="Ohm R."/>
            <person name="Pangilinan J."/>
            <person name="Park H.-J."/>
            <person name="Ramirez L."/>
            <person name="Alfaro M."/>
            <person name="Sun H."/>
            <person name="Tritt A."/>
            <person name="Yoshinaga Y."/>
            <person name="Zwiers L.-H."/>
            <person name="Turgeon B."/>
            <person name="Goodwin S."/>
            <person name="Spatafora J."/>
            <person name="Crous P."/>
            <person name="Grigoriev I."/>
        </authorList>
    </citation>
    <scope>NUCLEOTIDE SEQUENCE</scope>
    <source>
        <strain evidence="2">SCOH1-5</strain>
    </source>
</reference>
<name>A0A6A6FC42_9PEZI</name>
<protein>
    <submittedName>
        <fullName evidence="2">Uncharacterized protein</fullName>
    </submittedName>
</protein>
<comment type="similarity">
    <text evidence="1">Belongs to the ustYa family.</text>
</comment>
<gene>
    <name evidence="2" type="ORF">CERZMDRAFT_44657</name>
</gene>
<dbReference type="Pfam" id="PF11807">
    <property type="entry name" value="UstYa"/>
    <property type="match status" value="1"/>
</dbReference>
<dbReference type="OrthoDB" id="3687641at2759"/>
<dbReference type="InterPro" id="IPR021765">
    <property type="entry name" value="UstYa-like"/>
</dbReference>
<dbReference type="EMBL" id="ML992679">
    <property type="protein sequence ID" value="KAF2210976.1"/>
    <property type="molecule type" value="Genomic_DNA"/>
</dbReference>
<proteinExistence type="inferred from homology"/>
<keyword evidence="3" id="KW-1185">Reference proteome</keyword>
<sequence length="236" mass="27279">MLIEWLSIAPLHQSFPFKLHLDHLNATTWSDNPSVWRADPSPEGDRLWQENWESRPMLIPVQDVKKLNQDLDYVSRWADDPNMALVGSQAHHLLHCVDVLRKAVWSDHYWPKGNLNPGHRTHQTHCVDLLRQDIMCRAPMGVFPLIWMEAESQPTPNFNVSLQCSNWDLMWSWWRERQMTEDQVDKAWVKPPGVKQWPAPNALKQEKAALAEICSRPNISCTVKGEALTPETGILV</sequence>
<dbReference type="Proteomes" id="UP000799539">
    <property type="component" value="Unassembled WGS sequence"/>
</dbReference>
<dbReference type="AlphaFoldDB" id="A0A6A6FC42"/>
<evidence type="ECO:0000256" key="1">
    <source>
        <dbReference type="ARBA" id="ARBA00035112"/>
    </source>
</evidence>
<dbReference type="PANTHER" id="PTHR33365:SF14">
    <property type="entry name" value="TAT PATHWAY SIGNAL SEQUENCE"/>
    <property type="match status" value="1"/>
</dbReference>
<organism evidence="2 3">
    <name type="scientific">Cercospora zeae-maydis SCOH1-5</name>
    <dbReference type="NCBI Taxonomy" id="717836"/>
    <lineage>
        <taxon>Eukaryota</taxon>
        <taxon>Fungi</taxon>
        <taxon>Dikarya</taxon>
        <taxon>Ascomycota</taxon>
        <taxon>Pezizomycotina</taxon>
        <taxon>Dothideomycetes</taxon>
        <taxon>Dothideomycetidae</taxon>
        <taxon>Mycosphaerellales</taxon>
        <taxon>Mycosphaerellaceae</taxon>
        <taxon>Cercospora</taxon>
    </lineage>
</organism>
<evidence type="ECO:0000313" key="2">
    <source>
        <dbReference type="EMBL" id="KAF2210976.1"/>
    </source>
</evidence>
<dbReference type="GO" id="GO:0043386">
    <property type="term" value="P:mycotoxin biosynthetic process"/>
    <property type="evidence" value="ECO:0007669"/>
    <property type="project" value="InterPro"/>
</dbReference>
<evidence type="ECO:0000313" key="3">
    <source>
        <dbReference type="Proteomes" id="UP000799539"/>
    </source>
</evidence>